<feature type="chain" id="PRO_5046944098" description="DUF7939 domain-containing protein" evidence="3">
    <location>
        <begin position="18"/>
        <end position="451"/>
    </location>
</feature>
<dbReference type="InterPro" id="IPR025738">
    <property type="entry name" value="BatD"/>
</dbReference>
<evidence type="ECO:0000313" key="5">
    <source>
        <dbReference type="EMBL" id="MDT8332932.1"/>
    </source>
</evidence>
<keyword evidence="2" id="KW-0472">Membrane</keyword>
<feature type="domain" description="DUF7939" evidence="4">
    <location>
        <begin position="331"/>
        <end position="414"/>
    </location>
</feature>
<proteinExistence type="predicted"/>
<dbReference type="Proteomes" id="UP001258945">
    <property type="component" value="Unassembled WGS sequence"/>
</dbReference>
<evidence type="ECO:0000259" key="4">
    <source>
        <dbReference type="Pfam" id="PF25607"/>
    </source>
</evidence>
<dbReference type="PANTHER" id="PTHR40940:SF1">
    <property type="entry name" value="PROTEIN BATD"/>
    <property type="match status" value="1"/>
</dbReference>
<name>A0ABU3MJ44_9PROT</name>
<evidence type="ECO:0000256" key="1">
    <source>
        <dbReference type="SAM" id="MobiDB-lite"/>
    </source>
</evidence>
<reference evidence="5 6" key="1">
    <citation type="journal article" date="2019" name="Microb. Pathog.">
        <title>Comparison of VITEK 2, MALDI-TOF MS, 16S rRNA gene sequencing, and whole-genome sequencing for identification of Roseomonas mucosa.</title>
        <authorList>
            <person name="Rudolph W.W."/>
            <person name="Gunzer F."/>
            <person name="Trauth M."/>
            <person name="Bunk B."/>
            <person name="Bigge R."/>
            <person name="Schrottner P."/>
        </authorList>
    </citation>
    <scope>NUCLEOTIDE SEQUENCE [LARGE SCALE GENOMIC DNA]</scope>
    <source>
        <strain evidence="5 6">DSM 103800</strain>
    </source>
</reference>
<gene>
    <name evidence="5" type="ORF">RQ831_17900</name>
</gene>
<organism evidence="5 6">
    <name type="scientific">Roseomonas gilardii</name>
    <dbReference type="NCBI Taxonomy" id="257708"/>
    <lineage>
        <taxon>Bacteria</taxon>
        <taxon>Pseudomonadati</taxon>
        <taxon>Pseudomonadota</taxon>
        <taxon>Alphaproteobacteria</taxon>
        <taxon>Acetobacterales</taxon>
        <taxon>Roseomonadaceae</taxon>
        <taxon>Roseomonas</taxon>
    </lineage>
</organism>
<keyword evidence="2" id="KW-1133">Transmembrane helix</keyword>
<comment type="caution">
    <text evidence="5">The sequence shown here is derived from an EMBL/GenBank/DDBJ whole genome shotgun (WGS) entry which is preliminary data.</text>
</comment>
<protein>
    <recommendedName>
        <fullName evidence="4">DUF7939 domain-containing protein</fullName>
    </recommendedName>
</protein>
<evidence type="ECO:0000256" key="3">
    <source>
        <dbReference type="SAM" id="SignalP"/>
    </source>
</evidence>
<dbReference type="Pfam" id="PF25607">
    <property type="entry name" value="DUF7939"/>
    <property type="match status" value="1"/>
</dbReference>
<keyword evidence="6" id="KW-1185">Reference proteome</keyword>
<keyword evidence="3" id="KW-0732">Signal</keyword>
<dbReference type="RefSeq" id="WP_314283898.1">
    <property type="nucleotide sequence ID" value="NZ_JAVVDO010000039.1"/>
</dbReference>
<feature type="region of interest" description="Disordered" evidence="1">
    <location>
        <begin position="415"/>
        <end position="451"/>
    </location>
</feature>
<accession>A0ABU3MJ44</accession>
<sequence>MTRYWPALLLLLPLAVAAQLPAPESPPGPLSLRLSREGEEPVWFGQHVRVTATLRTPVRFASSPAFPELSFQGRAIALPNGNTTPGSERVGRDTYVLLQHVYDVFPAEAGALTIAPMAMAVSVGTVEGGVTSTQASSAPLQLEVRLPPGTTDPARLVTAPSLHLSVTQDGDPARVPVGEAITRTVTLVAEDSSAMLLPPMPWAAPEGMRVYPDPPRLNDHSDRGSLSAARTDRAAFVPERPGHYELPGASLQWFEPRSGRMQVLRVPPLTIQAVPAAAAGDVAAGSSRRPLWAVLGVAGGLLLLAMPAWWLGLGSRLADRRRRASGSEAGSFATLRRACHAGDAEEAMAALLRWTVLVLPPGAPLTVARLATLTDVPGLETEAATLAQRCYGSGTTAGWDGRALFAAARKARQATRRWTAPASRRSAALPMLNPRTEARPAPRVTLPGWAR</sequence>
<feature type="signal peptide" evidence="3">
    <location>
        <begin position="1"/>
        <end position="17"/>
    </location>
</feature>
<dbReference type="InterPro" id="IPR057699">
    <property type="entry name" value="DUF7939"/>
</dbReference>
<evidence type="ECO:0000313" key="6">
    <source>
        <dbReference type="Proteomes" id="UP001258945"/>
    </source>
</evidence>
<feature type="transmembrane region" description="Helical" evidence="2">
    <location>
        <begin position="291"/>
        <end position="313"/>
    </location>
</feature>
<evidence type="ECO:0000256" key="2">
    <source>
        <dbReference type="SAM" id="Phobius"/>
    </source>
</evidence>
<dbReference type="PANTHER" id="PTHR40940">
    <property type="entry name" value="PROTEIN BATD-RELATED"/>
    <property type="match status" value="1"/>
</dbReference>
<dbReference type="EMBL" id="JAVVDO010000039">
    <property type="protein sequence ID" value="MDT8332932.1"/>
    <property type="molecule type" value="Genomic_DNA"/>
</dbReference>
<keyword evidence="2" id="KW-0812">Transmembrane</keyword>